<feature type="region of interest" description="Disordered" evidence="1">
    <location>
        <begin position="142"/>
        <end position="161"/>
    </location>
</feature>
<evidence type="ECO:0000313" key="4">
    <source>
        <dbReference type="Proteomes" id="UP000324585"/>
    </source>
</evidence>
<feature type="compositionally biased region" description="Basic and acidic residues" evidence="1">
    <location>
        <begin position="409"/>
        <end position="426"/>
    </location>
</feature>
<organism evidence="3 4">
    <name type="scientific">Porphyridium purpureum</name>
    <name type="common">Red alga</name>
    <name type="synonym">Porphyridium cruentum</name>
    <dbReference type="NCBI Taxonomy" id="35688"/>
    <lineage>
        <taxon>Eukaryota</taxon>
        <taxon>Rhodophyta</taxon>
        <taxon>Bangiophyceae</taxon>
        <taxon>Porphyridiales</taxon>
        <taxon>Porphyridiaceae</taxon>
        <taxon>Porphyridium</taxon>
    </lineage>
</organism>
<proteinExistence type="predicted"/>
<feature type="compositionally biased region" description="Basic residues" evidence="1">
    <location>
        <begin position="71"/>
        <end position="84"/>
    </location>
</feature>
<feature type="compositionally biased region" description="Basic and acidic residues" evidence="1">
    <location>
        <begin position="33"/>
        <end position="45"/>
    </location>
</feature>
<name>A0A5J4Z0T5_PORPP</name>
<feature type="transmembrane region" description="Helical" evidence="2">
    <location>
        <begin position="101"/>
        <end position="119"/>
    </location>
</feature>
<reference evidence="4" key="1">
    <citation type="journal article" date="2019" name="Nat. Commun.">
        <title>Expansion of phycobilisome linker gene families in mesophilic red algae.</title>
        <authorList>
            <person name="Lee J."/>
            <person name="Kim D."/>
            <person name="Bhattacharya D."/>
            <person name="Yoon H.S."/>
        </authorList>
    </citation>
    <scope>NUCLEOTIDE SEQUENCE [LARGE SCALE GENOMIC DNA]</scope>
    <source>
        <strain evidence="4">CCMP 1328</strain>
    </source>
</reference>
<feature type="compositionally biased region" description="Gly residues" evidence="1">
    <location>
        <begin position="1"/>
        <end position="12"/>
    </location>
</feature>
<evidence type="ECO:0000313" key="3">
    <source>
        <dbReference type="EMBL" id="KAA8496463.1"/>
    </source>
</evidence>
<dbReference type="AlphaFoldDB" id="A0A5J4Z0T5"/>
<sequence length="674" mass="72385">MSGKVNGVGGANAMGKGKKEKDSTSHCDSSTHTAEKAKYAKDLERQQPASATLSARSRGSESEPEPESARIRRARVGQQKRARTQTYRRIKGKVLSAARSWYVWFALIVIGVFVVFHVLSLTAHVPSIEHAFFAGAPRGATSGDASGAMTVPQDTGTVDSSAVSPDVEVVELGQPFDRIPMGIPLGQGQDVGVSVVPSATNTGSSVDAVAQQAEKTSPVMLEAAGDLIKEPNAGSGESVESKAGKASGVDSERDIQHGTPIQEDAVSRNLSGTEPSVDASQVSPGARAEISDLAVQDLASAHVGETHTKEETSASVPPPEVISHLEKSTGVPATTMPADAILSSNDTAMLETAGRVEASPAAEQMQIPSKGSEARVEPLPANKDGLSKTGQEGEAGDGDVFVQDDLQEPNEKQKVAEKLSDQDGEGKTPQNRAHNDNTTNSTDSEKAAAVVAQNETVDIVLSATPGKPTKFLGVQVGKRGVLDGYNITRLSYMLYRIVRRYSVLSLIDYPCIQNIEWMPDVVDRLDFELPGFVYSCVALSDEEGGRVKEAFVNRVQPDIYIRDPWQDDTVPEGDMLFSWNAIQFWNTKQTWKLILSARKNTKILALSSNPGFDNLKVLAKYSGKADGKIDLRKQPFLLDQADQTIGNLSMILTHRQLLMVWNTSTMQRVKGASF</sequence>
<dbReference type="EMBL" id="VRMN01000002">
    <property type="protein sequence ID" value="KAA8496463.1"/>
    <property type="molecule type" value="Genomic_DNA"/>
</dbReference>
<feature type="compositionally biased region" description="Polar residues" evidence="1">
    <location>
        <begin position="152"/>
        <end position="161"/>
    </location>
</feature>
<protein>
    <submittedName>
        <fullName evidence="3">Uncharacterized protein</fullName>
    </submittedName>
</protein>
<keyword evidence="2" id="KW-0472">Membrane</keyword>
<keyword evidence="4" id="KW-1185">Reference proteome</keyword>
<gene>
    <name evidence="3" type="ORF">FVE85_0192</name>
</gene>
<feature type="region of interest" description="Disordered" evidence="1">
    <location>
        <begin position="356"/>
        <end position="448"/>
    </location>
</feature>
<evidence type="ECO:0000256" key="1">
    <source>
        <dbReference type="SAM" id="MobiDB-lite"/>
    </source>
</evidence>
<feature type="region of interest" description="Disordered" evidence="1">
    <location>
        <begin position="1"/>
        <end position="84"/>
    </location>
</feature>
<feature type="compositionally biased region" description="Polar residues" evidence="1">
    <location>
        <begin position="428"/>
        <end position="442"/>
    </location>
</feature>
<dbReference type="OrthoDB" id="10469624at2759"/>
<dbReference type="Proteomes" id="UP000324585">
    <property type="component" value="Unassembled WGS sequence"/>
</dbReference>
<evidence type="ECO:0000256" key="2">
    <source>
        <dbReference type="SAM" id="Phobius"/>
    </source>
</evidence>
<keyword evidence="2" id="KW-1133">Transmembrane helix</keyword>
<feature type="compositionally biased region" description="Polar residues" evidence="1">
    <location>
        <begin position="268"/>
        <end position="283"/>
    </location>
</feature>
<feature type="region of interest" description="Disordered" evidence="1">
    <location>
        <begin position="228"/>
        <end position="285"/>
    </location>
</feature>
<keyword evidence="2" id="KW-0812">Transmembrane</keyword>
<comment type="caution">
    <text evidence="3">The sequence shown here is derived from an EMBL/GenBank/DDBJ whole genome shotgun (WGS) entry which is preliminary data.</text>
</comment>
<accession>A0A5J4Z0T5</accession>